<accession>A0ACB6ZI99</accession>
<sequence>MSLGFCGGGNSAFFYLTLPASPFPRVSTDRSFGTEFVSRSSQEPARSELRTRFSAFESPRAIPYGQPEPAPSPAPSLRH</sequence>
<protein>
    <submittedName>
        <fullName evidence="1">Uncharacterized protein</fullName>
    </submittedName>
</protein>
<dbReference type="Proteomes" id="UP000886501">
    <property type="component" value="Unassembled WGS sequence"/>
</dbReference>
<reference evidence="1" key="1">
    <citation type="submission" date="2019-10" db="EMBL/GenBank/DDBJ databases">
        <authorList>
            <consortium name="DOE Joint Genome Institute"/>
            <person name="Kuo A."/>
            <person name="Miyauchi S."/>
            <person name="Kiss E."/>
            <person name="Drula E."/>
            <person name="Kohler A."/>
            <person name="Sanchez-Garcia M."/>
            <person name="Andreopoulos B."/>
            <person name="Barry K.W."/>
            <person name="Bonito G."/>
            <person name="Buee M."/>
            <person name="Carver A."/>
            <person name="Chen C."/>
            <person name="Cichocki N."/>
            <person name="Clum A."/>
            <person name="Culley D."/>
            <person name="Crous P.W."/>
            <person name="Fauchery L."/>
            <person name="Girlanda M."/>
            <person name="Hayes R."/>
            <person name="Keri Z."/>
            <person name="Labutti K."/>
            <person name="Lipzen A."/>
            <person name="Lombard V."/>
            <person name="Magnuson J."/>
            <person name="Maillard F."/>
            <person name="Morin E."/>
            <person name="Murat C."/>
            <person name="Nolan M."/>
            <person name="Ohm R."/>
            <person name="Pangilinan J."/>
            <person name="Pereira M."/>
            <person name="Perotto S."/>
            <person name="Peter M."/>
            <person name="Riley R."/>
            <person name="Sitrit Y."/>
            <person name="Stielow B."/>
            <person name="Szollosi G."/>
            <person name="Zifcakova L."/>
            <person name="Stursova M."/>
            <person name="Spatafora J.W."/>
            <person name="Tedersoo L."/>
            <person name="Vaario L.-M."/>
            <person name="Yamada A."/>
            <person name="Yan M."/>
            <person name="Wang P."/>
            <person name="Xu J."/>
            <person name="Bruns T."/>
            <person name="Baldrian P."/>
            <person name="Vilgalys R."/>
            <person name="Henrissat B."/>
            <person name="Grigoriev I.V."/>
            <person name="Hibbett D."/>
            <person name="Nagy L.G."/>
            <person name="Martin F.M."/>
        </authorList>
    </citation>
    <scope>NUCLEOTIDE SEQUENCE</scope>
    <source>
        <strain evidence="1">P2</strain>
    </source>
</reference>
<organism evidence="1 2">
    <name type="scientific">Thelephora ganbajun</name>
    <name type="common">Ganba fungus</name>
    <dbReference type="NCBI Taxonomy" id="370292"/>
    <lineage>
        <taxon>Eukaryota</taxon>
        <taxon>Fungi</taxon>
        <taxon>Dikarya</taxon>
        <taxon>Basidiomycota</taxon>
        <taxon>Agaricomycotina</taxon>
        <taxon>Agaricomycetes</taxon>
        <taxon>Thelephorales</taxon>
        <taxon>Thelephoraceae</taxon>
        <taxon>Thelephora</taxon>
    </lineage>
</organism>
<name>A0ACB6ZI99_THEGA</name>
<keyword evidence="2" id="KW-1185">Reference proteome</keyword>
<evidence type="ECO:0000313" key="2">
    <source>
        <dbReference type="Proteomes" id="UP000886501"/>
    </source>
</evidence>
<dbReference type="EMBL" id="MU117997">
    <property type="protein sequence ID" value="KAF9649510.1"/>
    <property type="molecule type" value="Genomic_DNA"/>
</dbReference>
<evidence type="ECO:0000313" key="1">
    <source>
        <dbReference type="EMBL" id="KAF9649510.1"/>
    </source>
</evidence>
<comment type="caution">
    <text evidence="1">The sequence shown here is derived from an EMBL/GenBank/DDBJ whole genome shotgun (WGS) entry which is preliminary data.</text>
</comment>
<gene>
    <name evidence="1" type="ORF">BDM02DRAFT_3113739</name>
</gene>
<proteinExistence type="predicted"/>
<reference evidence="1" key="2">
    <citation type="journal article" date="2020" name="Nat. Commun.">
        <title>Large-scale genome sequencing of mycorrhizal fungi provides insights into the early evolution of symbiotic traits.</title>
        <authorList>
            <person name="Miyauchi S."/>
            <person name="Kiss E."/>
            <person name="Kuo A."/>
            <person name="Drula E."/>
            <person name="Kohler A."/>
            <person name="Sanchez-Garcia M."/>
            <person name="Morin E."/>
            <person name="Andreopoulos B."/>
            <person name="Barry K.W."/>
            <person name="Bonito G."/>
            <person name="Buee M."/>
            <person name="Carver A."/>
            <person name="Chen C."/>
            <person name="Cichocki N."/>
            <person name="Clum A."/>
            <person name="Culley D."/>
            <person name="Crous P.W."/>
            <person name="Fauchery L."/>
            <person name="Girlanda M."/>
            <person name="Hayes R.D."/>
            <person name="Keri Z."/>
            <person name="LaButti K."/>
            <person name="Lipzen A."/>
            <person name="Lombard V."/>
            <person name="Magnuson J."/>
            <person name="Maillard F."/>
            <person name="Murat C."/>
            <person name="Nolan M."/>
            <person name="Ohm R.A."/>
            <person name="Pangilinan J."/>
            <person name="Pereira M.F."/>
            <person name="Perotto S."/>
            <person name="Peter M."/>
            <person name="Pfister S."/>
            <person name="Riley R."/>
            <person name="Sitrit Y."/>
            <person name="Stielow J.B."/>
            <person name="Szollosi G."/>
            <person name="Zifcakova L."/>
            <person name="Stursova M."/>
            <person name="Spatafora J.W."/>
            <person name="Tedersoo L."/>
            <person name="Vaario L.M."/>
            <person name="Yamada A."/>
            <person name="Yan M."/>
            <person name="Wang P."/>
            <person name="Xu J."/>
            <person name="Bruns T."/>
            <person name="Baldrian P."/>
            <person name="Vilgalys R."/>
            <person name="Dunand C."/>
            <person name="Henrissat B."/>
            <person name="Grigoriev I.V."/>
            <person name="Hibbett D."/>
            <person name="Nagy L.G."/>
            <person name="Martin F.M."/>
        </authorList>
    </citation>
    <scope>NUCLEOTIDE SEQUENCE</scope>
    <source>
        <strain evidence="1">P2</strain>
    </source>
</reference>